<dbReference type="InterPro" id="IPR025362">
    <property type="entry name" value="DUF4266"/>
</dbReference>
<evidence type="ECO:0000313" key="2">
    <source>
        <dbReference type="Proteomes" id="UP000235584"/>
    </source>
</evidence>
<dbReference type="PROSITE" id="PS51257">
    <property type="entry name" value="PROKAR_LIPOPROTEIN"/>
    <property type="match status" value="1"/>
</dbReference>
<organism evidence="1 2">
    <name type="scientific">Bacteriovorax stolpii</name>
    <name type="common">Bdellovibrio stolpii</name>
    <dbReference type="NCBI Taxonomy" id="960"/>
    <lineage>
        <taxon>Bacteria</taxon>
        <taxon>Pseudomonadati</taxon>
        <taxon>Bdellovibrionota</taxon>
        <taxon>Bacteriovoracia</taxon>
        <taxon>Bacteriovoracales</taxon>
        <taxon>Bacteriovoracaceae</taxon>
        <taxon>Bacteriovorax</taxon>
    </lineage>
</organism>
<dbReference type="KEGG" id="bsto:C0V70_07790"/>
<proteinExistence type="predicted"/>
<gene>
    <name evidence="1" type="ORF">C0V70_07790</name>
</gene>
<dbReference type="Proteomes" id="UP000235584">
    <property type="component" value="Chromosome"/>
</dbReference>
<dbReference type="EMBL" id="CP025704">
    <property type="protein sequence ID" value="AUN98011.1"/>
    <property type="molecule type" value="Genomic_DNA"/>
</dbReference>
<accession>A0A2K9NR83</accession>
<dbReference type="RefSeq" id="WP_102243302.1">
    <property type="nucleotide sequence ID" value="NZ_CP025704.1"/>
</dbReference>
<protein>
    <submittedName>
        <fullName evidence="1">Uncharacterized protein</fullName>
    </submittedName>
</protein>
<dbReference type="AlphaFoldDB" id="A0A2K9NR83"/>
<dbReference type="Pfam" id="PF14086">
    <property type="entry name" value="DUF4266"/>
    <property type="match status" value="1"/>
</dbReference>
<keyword evidence="2" id="KW-1185">Reference proteome</keyword>
<sequence>MRVLIILSLLSALTSCANVDQIDRGLLAKRIMQLDPHPEETVFQDEVRAFREGAIGGGKAVGGGCGCN</sequence>
<name>A0A2K9NR83_BACTC</name>
<evidence type="ECO:0000313" key="1">
    <source>
        <dbReference type="EMBL" id="AUN98011.1"/>
    </source>
</evidence>
<reference evidence="1 2" key="1">
    <citation type="submission" date="2018-01" db="EMBL/GenBank/DDBJ databases">
        <title>Complete genome sequence of Bacteriovorax stolpii DSM12778.</title>
        <authorList>
            <person name="Tang B."/>
            <person name="Chang J."/>
        </authorList>
    </citation>
    <scope>NUCLEOTIDE SEQUENCE [LARGE SCALE GENOMIC DNA]</scope>
    <source>
        <strain evidence="1 2">DSM 12778</strain>
    </source>
</reference>